<dbReference type="GO" id="GO:0005975">
    <property type="term" value="P:carbohydrate metabolic process"/>
    <property type="evidence" value="ECO:0007669"/>
    <property type="project" value="InterPro"/>
</dbReference>
<gene>
    <name evidence="2" type="ORF">S01H1_81965</name>
</gene>
<dbReference type="GO" id="GO:0004553">
    <property type="term" value="F:hydrolase activity, hydrolyzing O-glycosyl compounds"/>
    <property type="evidence" value="ECO:0007669"/>
    <property type="project" value="InterPro"/>
</dbReference>
<dbReference type="InterPro" id="IPR036962">
    <property type="entry name" value="Glyco_hydro_3_N_sf"/>
</dbReference>
<dbReference type="InterPro" id="IPR017853">
    <property type="entry name" value="GH"/>
</dbReference>
<protein>
    <submittedName>
        <fullName evidence="2">Uncharacterized protein</fullName>
    </submittedName>
</protein>
<accession>X0XTG0</accession>
<feature type="non-terminal residue" evidence="2">
    <location>
        <position position="129"/>
    </location>
</feature>
<organism evidence="2">
    <name type="scientific">marine sediment metagenome</name>
    <dbReference type="NCBI Taxonomy" id="412755"/>
    <lineage>
        <taxon>unclassified sequences</taxon>
        <taxon>metagenomes</taxon>
        <taxon>ecological metagenomes</taxon>
    </lineage>
</organism>
<dbReference type="Gene3D" id="3.20.20.300">
    <property type="entry name" value="Glycoside hydrolase, family 3, N-terminal domain"/>
    <property type="match status" value="1"/>
</dbReference>
<comment type="caution">
    <text evidence="2">The sequence shown here is derived from an EMBL/GenBank/DDBJ whole genome shotgun (WGS) entry which is preliminary data.</text>
</comment>
<dbReference type="SUPFAM" id="SSF51445">
    <property type="entry name" value="(Trans)glycosidases"/>
    <property type="match status" value="1"/>
</dbReference>
<proteinExistence type="predicted"/>
<keyword evidence="1" id="KW-0378">Hydrolase</keyword>
<sequence>MDDVFALSAEQRAWVEKTAGEMSLERKVGQIINVTLRWWESGREVDSATAAAFDTCQPGSAVGGGPLMTWREVRAYTDRLNRLVEIPLAFNGDWESGSGLADGTRFPSAMGMSAIDDPARAEELEYLAG</sequence>
<reference evidence="2" key="1">
    <citation type="journal article" date="2014" name="Front. Microbiol.">
        <title>High frequency of phylogenetically diverse reductive dehalogenase-homologous genes in deep subseafloor sedimentary metagenomes.</title>
        <authorList>
            <person name="Kawai M."/>
            <person name="Futagami T."/>
            <person name="Toyoda A."/>
            <person name="Takaki Y."/>
            <person name="Nishi S."/>
            <person name="Hori S."/>
            <person name="Arai W."/>
            <person name="Tsubouchi T."/>
            <person name="Morono Y."/>
            <person name="Uchiyama I."/>
            <person name="Ito T."/>
            <person name="Fujiyama A."/>
            <person name="Inagaki F."/>
            <person name="Takami H."/>
        </authorList>
    </citation>
    <scope>NUCLEOTIDE SEQUENCE</scope>
    <source>
        <strain evidence="2">Expedition CK06-06</strain>
    </source>
</reference>
<name>X0XTG0_9ZZZZ</name>
<evidence type="ECO:0000256" key="1">
    <source>
        <dbReference type="ARBA" id="ARBA00022801"/>
    </source>
</evidence>
<dbReference type="EMBL" id="BARS01055519">
    <property type="protein sequence ID" value="GAG46489.1"/>
    <property type="molecule type" value="Genomic_DNA"/>
</dbReference>
<evidence type="ECO:0000313" key="2">
    <source>
        <dbReference type="EMBL" id="GAG46489.1"/>
    </source>
</evidence>
<dbReference type="AlphaFoldDB" id="X0XTG0"/>